<dbReference type="AlphaFoldDB" id="A0AAU7V5U5"/>
<evidence type="ECO:0000313" key="5">
    <source>
        <dbReference type="EMBL" id="XBW07593.1"/>
    </source>
</evidence>
<proteinExistence type="predicted"/>
<sequence>MTTQTSQRNVALALGALALLALVVGFVALQSWAMQRTGDTQMNGAAVAQADESPCDPDGDDRCRMFEAAGVLDAYWQAQLGEHQSPGLVVFRQATDSPCGVASAATGPFYCPADQTIYLDGNFLATLREDYPTGQLAQMYVLAHEWGHFLAGPSDVAELRADCYAGAWIAEASTGPDRYLLPVTDRRLQAARKAAASAGTAFTQSELGVTPESFALSGERQHWLEQGRTQGPGVCDFTGAD</sequence>
<dbReference type="Pfam" id="PF04228">
    <property type="entry name" value="Zn_peptidase"/>
    <property type="match status" value="1"/>
</dbReference>
<dbReference type="PANTHER" id="PTHR30168">
    <property type="entry name" value="PUTATIVE MEMBRANE PROTEIN YPFJ"/>
    <property type="match status" value="1"/>
</dbReference>
<dbReference type="RefSeq" id="WP_350257798.1">
    <property type="nucleotide sequence ID" value="NZ_CP138335.1"/>
</dbReference>
<dbReference type="KEGG" id="sapp:SAC06_08085"/>
<organism evidence="5">
    <name type="scientific">Scrofimicrobium appendicitidis</name>
    <dbReference type="NCBI Taxonomy" id="3079930"/>
    <lineage>
        <taxon>Bacteria</taxon>
        <taxon>Bacillati</taxon>
        <taxon>Actinomycetota</taxon>
        <taxon>Actinomycetes</taxon>
        <taxon>Actinomycetales</taxon>
        <taxon>Actinomycetaceae</taxon>
        <taxon>Scrofimicrobium</taxon>
    </lineage>
</organism>
<evidence type="ECO:0000256" key="3">
    <source>
        <dbReference type="ARBA" id="ARBA00022989"/>
    </source>
</evidence>
<keyword evidence="2" id="KW-0812">Transmembrane</keyword>
<keyword evidence="3" id="KW-1133">Transmembrane helix</keyword>
<dbReference type="GO" id="GO:0016020">
    <property type="term" value="C:membrane"/>
    <property type="evidence" value="ECO:0007669"/>
    <property type="project" value="UniProtKB-SubCell"/>
</dbReference>
<dbReference type="PANTHER" id="PTHR30168:SF0">
    <property type="entry name" value="INNER MEMBRANE PROTEIN"/>
    <property type="match status" value="1"/>
</dbReference>
<protein>
    <submittedName>
        <fullName evidence="5">Neutral zinc metallopeptidase</fullName>
    </submittedName>
</protein>
<accession>A0AAU7V5U5</accession>
<keyword evidence="4" id="KW-0472">Membrane</keyword>
<evidence type="ECO:0000256" key="4">
    <source>
        <dbReference type="ARBA" id="ARBA00023136"/>
    </source>
</evidence>
<comment type="subcellular location">
    <subcellularLocation>
        <location evidence="1">Membrane</location>
        <topology evidence="1">Single-pass membrane protein</topology>
    </subcellularLocation>
</comment>
<reference evidence="5" key="1">
    <citation type="submission" date="2023-11" db="EMBL/GenBank/DDBJ databases">
        <title>Scrofimicrobium hongkongense sp. nov., isolated from a patient with peritonitis.</title>
        <authorList>
            <person name="Lao H.Y."/>
            <person name="Wong A.Y.P."/>
            <person name="Ng T.L."/>
            <person name="Wong R.Y.L."/>
            <person name="Yau M.C.Y."/>
            <person name="Lam J.Y.W."/>
            <person name="Siu G.K.H."/>
        </authorList>
    </citation>
    <scope>NUCLEOTIDE SEQUENCE</scope>
    <source>
        <strain evidence="5">R131</strain>
    </source>
</reference>
<name>A0AAU7V5U5_9ACTO</name>
<dbReference type="InterPro" id="IPR007343">
    <property type="entry name" value="Uncharacterised_pept_Zn_put"/>
</dbReference>
<evidence type="ECO:0000256" key="2">
    <source>
        <dbReference type="ARBA" id="ARBA00022692"/>
    </source>
</evidence>
<evidence type="ECO:0000256" key="1">
    <source>
        <dbReference type="ARBA" id="ARBA00004167"/>
    </source>
</evidence>
<dbReference type="EMBL" id="CP138335">
    <property type="protein sequence ID" value="XBW07593.1"/>
    <property type="molecule type" value="Genomic_DNA"/>
</dbReference>
<gene>
    <name evidence="5" type="ORF">SAC06_08085</name>
</gene>